<dbReference type="EMBL" id="JBIAZU010000002">
    <property type="protein sequence ID" value="MFF5290393.1"/>
    <property type="molecule type" value="Genomic_DNA"/>
</dbReference>
<dbReference type="InterPro" id="IPR001647">
    <property type="entry name" value="HTH_TetR"/>
</dbReference>
<name>A0ABW6WBM9_9ACTN</name>
<sequence length="185" mass="19442">MTLRADARRNRARILDVAEKVLVERGTTVSTEEIARAAGVGIGTLFRHFPTKEELIQGVFVARLHRLADDATRAAASPDPGAAIAGFLREAAAQGEVKNALAAMLTSAGVDLHEAAGEAQQEVRRALGTLLRSAQQSGAVRRDLEVADLIGLLAGTSKAIEYAGQDAAARERIVGVILDGLRAPS</sequence>
<evidence type="ECO:0000256" key="2">
    <source>
        <dbReference type="ARBA" id="ARBA00023125"/>
    </source>
</evidence>
<proteinExistence type="predicted"/>
<dbReference type="InterPro" id="IPR050109">
    <property type="entry name" value="HTH-type_TetR-like_transc_reg"/>
</dbReference>
<dbReference type="InterPro" id="IPR049445">
    <property type="entry name" value="TetR_SbtR-like_C"/>
</dbReference>
<dbReference type="InterPro" id="IPR009057">
    <property type="entry name" value="Homeodomain-like_sf"/>
</dbReference>
<evidence type="ECO:0000313" key="6">
    <source>
        <dbReference type="EMBL" id="MFF5290393.1"/>
    </source>
</evidence>
<evidence type="ECO:0000256" key="1">
    <source>
        <dbReference type="ARBA" id="ARBA00023015"/>
    </source>
</evidence>
<evidence type="ECO:0000259" key="5">
    <source>
        <dbReference type="PROSITE" id="PS50977"/>
    </source>
</evidence>
<comment type="caution">
    <text evidence="6">The sequence shown here is derived from an EMBL/GenBank/DDBJ whole genome shotgun (WGS) entry which is preliminary data.</text>
</comment>
<evidence type="ECO:0000256" key="3">
    <source>
        <dbReference type="ARBA" id="ARBA00023163"/>
    </source>
</evidence>
<evidence type="ECO:0000313" key="7">
    <source>
        <dbReference type="Proteomes" id="UP001602245"/>
    </source>
</evidence>
<dbReference type="InterPro" id="IPR036271">
    <property type="entry name" value="Tet_transcr_reg_TetR-rel_C_sf"/>
</dbReference>
<dbReference type="SUPFAM" id="SSF48498">
    <property type="entry name" value="Tetracyclin repressor-like, C-terminal domain"/>
    <property type="match status" value="1"/>
</dbReference>
<dbReference type="Pfam" id="PF00440">
    <property type="entry name" value="TetR_N"/>
    <property type="match status" value="1"/>
</dbReference>
<accession>A0ABW6WBM9</accession>
<keyword evidence="2 4" id="KW-0238">DNA-binding</keyword>
<organism evidence="6 7">
    <name type="scientific">Paractinoplanes globisporus</name>
    <dbReference type="NCBI Taxonomy" id="113565"/>
    <lineage>
        <taxon>Bacteria</taxon>
        <taxon>Bacillati</taxon>
        <taxon>Actinomycetota</taxon>
        <taxon>Actinomycetes</taxon>
        <taxon>Micromonosporales</taxon>
        <taxon>Micromonosporaceae</taxon>
        <taxon>Paractinoplanes</taxon>
    </lineage>
</organism>
<reference evidence="6 7" key="1">
    <citation type="submission" date="2024-10" db="EMBL/GenBank/DDBJ databases">
        <title>The Natural Products Discovery Center: Release of the First 8490 Sequenced Strains for Exploring Actinobacteria Biosynthetic Diversity.</title>
        <authorList>
            <person name="Kalkreuter E."/>
            <person name="Kautsar S.A."/>
            <person name="Yang D."/>
            <person name="Bader C.D."/>
            <person name="Teijaro C.N."/>
            <person name="Fluegel L."/>
            <person name="Davis C.M."/>
            <person name="Simpson J.R."/>
            <person name="Lauterbach L."/>
            <person name="Steele A.D."/>
            <person name="Gui C."/>
            <person name="Meng S."/>
            <person name="Li G."/>
            <person name="Viehrig K."/>
            <person name="Ye F."/>
            <person name="Su P."/>
            <person name="Kiefer A.F."/>
            <person name="Nichols A."/>
            <person name="Cepeda A.J."/>
            <person name="Yan W."/>
            <person name="Fan B."/>
            <person name="Jiang Y."/>
            <person name="Adhikari A."/>
            <person name="Zheng C.-J."/>
            <person name="Schuster L."/>
            <person name="Cowan T.M."/>
            <person name="Smanski M.J."/>
            <person name="Chevrette M.G."/>
            <person name="De Carvalho L.P.S."/>
            <person name="Shen B."/>
        </authorList>
    </citation>
    <scope>NUCLEOTIDE SEQUENCE [LARGE SCALE GENOMIC DNA]</scope>
    <source>
        <strain evidence="6 7">NPDC000087</strain>
    </source>
</reference>
<keyword evidence="3" id="KW-0804">Transcription</keyword>
<keyword evidence="1" id="KW-0805">Transcription regulation</keyword>
<protein>
    <submittedName>
        <fullName evidence="6">TetR/AcrR family transcriptional regulator</fullName>
    </submittedName>
</protein>
<keyword evidence="7" id="KW-1185">Reference proteome</keyword>
<dbReference type="PROSITE" id="PS50977">
    <property type="entry name" value="HTH_TETR_2"/>
    <property type="match status" value="1"/>
</dbReference>
<feature type="domain" description="HTH tetR-type" evidence="5">
    <location>
        <begin position="8"/>
        <end position="67"/>
    </location>
</feature>
<gene>
    <name evidence="6" type="ORF">ACFY35_13180</name>
</gene>
<dbReference type="PANTHER" id="PTHR30055:SF234">
    <property type="entry name" value="HTH-TYPE TRANSCRIPTIONAL REGULATOR BETI"/>
    <property type="match status" value="1"/>
</dbReference>
<dbReference type="Gene3D" id="1.10.357.10">
    <property type="entry name" value="Tetracycline Repressor, domain 2"/>
    <property type="match status" value="1"/>
</dbReference>
<dbReference type="RefSeq" id="WP_020510618.1">
    <property type="nucleotide sequence ID" value="NZ_JBIAZU010000002.1"/>
</dbReference>
<dbReference type="PRINTS" id="PR00455">
    <property type="entry name" value="HTHTETR"/>
</dbReference>
<dbReference type="PANTHER" id="PTHR30055">
    <property type="entry name" value="HTH-TYPE TRANSCRIPTIONAL REGULATOR RUTR"/>
    <property type="match status" value="1"/>
</dbReference>
<dbReference type="Pfam" id="PF21597">
    <property type="entry name" value="TetR_C_43"/>
    <property type="match status" value="1"/>
</dbReference>
<evidence type="ECO:0000256" key="4">
    <source>
        <dbReference type="PROSITE-ProRule" id="PRU00335"/>
    </source>
</evidence>
<dbReference type="Proteomes" id="UP001602245">
    <property type="component" value="Unassembled WGS sequence"/>
</dbReference>
<dbReference type="SUPFAM" id="SSF46689">
    <property type="entry name" value="Homeodomain-like"/>
    <property type="match status" value="1"/>
</dbReference>
<feature type="DNA-binding region" description="H-T-H motif" evidence="4">
    <location>
        <begin position="30"/>
        <end position="49"/>
    </location>
</feature>